<evidence type="ECO:0000256" key="1">
    <source>
        <dbReference type="ARBA" id="ARBA00022741"/>
    </source>
</evidence>
<dbReference type="PANTHER" id="PTHR24220">
    <property type="entry name" value="IMPORT ATP-BINDING PROTEIN"/>
    <property type="match status" value="1"/>
</dbReference>
<evidence type="ECO:0000256" key="2">
    <source>
        <dbReference type="ARBA" id="ARBA00022840"/>
    </source>
</evidence>
<organism evidence="4 5">
    <name type="scientific">Lapidilactobacillus mulanensis</name>
    <dbReference type="NCBI Taxonomy" id="2485999"/>
    <lineage>
        <taxon>Bacteria</taxon>
        <taxon>Bacillati</taxon>
        <taxon>Bacillota</taxon>
        <taxon>Bacilli</taxon>
        <taxon>Lactobacillales</taxon>
        <taxon>Lactobacillaceae</taxon>
        <taxon>Lapidilactobacillus</taxon>
    </lineage>
</organism>
<dbReference type="SUPFAM" id="SSF52540">
    <property type="entry name" value="P-loop containing nucleoside triphosphate hydrolases"/>
    <property type="match status" value="1"/>
</dbReference>
<keyword evidence="1" id="KW-0547">Nucleotide-binding</keyword>
<accession>A0ABW4DL80</accession>
<sequence>MAILDLQDVSYAPRGQTIIDHLNLTIDQGDFLTISGPSGGGKSTLLMLISTLLTPTSGLILFENQPQADEAVTKYRQEVSYCFQQPALFGRTVRDNVEFPFIIRHAEFDNELVSQYLRLVDLPEAYIDKNITELSGGEKQRVALIRNLLFLPKILLLDEVTVGLDQESKEIVEKLIDHVHEQGVTILMVTHDSDILRKASKIIWLKAGQLQDEAVIG</sequence>
<dbReference type="RefSeq" id="WP_125578847.1">
    <property type="nucleotide sequence ID" value="NZ_JBHTOF010000015.1"/>
</dbReference>
<evidence type="ECO:0000259" key="3">
    <source>
        <dbReference type="PROSITE" id="PS50893"/>
    </source>
</evidence>
<name>A0ABW4DL80_9LACO</name>
<gene>
    <name evidence="4" type="ORF">ACFQ4L_01225</name>
</gene>
<dbReference type="Gene3D" id="3.40.50.300">
    <property type="entry name" value="P-loop containing nucleotide triphosphate hydrolases"/>
    <property type="match status" value="1"/>
</dbReference>
<dbReference type="InterPro" id="IPR027417">
    <property type="entry name" value="P-loop_NTPase"/>
</dbReference>
<dbReference type="Proteomes" id="UP001597244">
    <property type="component" value="Unassembled WGS sequence"/>
</dbReference>
<dbReference type="PROSITE" id="PS50893">
    <property type="entry name" value="ABC_TRANSPORTER_2"/>
    <property type="match status" value="1"/>
</dbReference>
<feature type="domain" description="ABC transporter" evidence="3">
    <location>
        <begin position="4"/>
        <end position="216"/>
    </location>
</feature>
<dbReference type="EMBL" id="JBHTOF010000015">
    <property type="protein sequence ID" value="MFD1464714.1"/>
    <property type="molecule type" value="Genomic_DNA"/>
</dbReference>
<dbReference type="PROSITE" id="PS00211">
    <property type="entry name" value="ABC_TRANSPORTER_1"/>
    <property type="match status" value="1"/>
</dbReference>
<protein>
    <submittedName>
        <fullName evidence="4">ATP-binding cassette domain-containing protein</fullName>
    </submittedName>
</protein>
<dbReference type="InterPro" id="IPR003439">
    <property type="entry name" value="ABC_transporter-like_ATP-bd"/>
</dbReference>
<dbReference type="InterPro" id="IPR017871">
    <property type="entry name" value="ABC_transporter-like_CS"/>
</dbReference>
<proteinExistence type="predicted"/>
<keyword evidence="5" id="KW-1185">Reference proteome</keyword>
<keyword evidence="2 4" id="KW-0067">ATP-binding</keyword>
<evidence type="ECO:0000313" key="4">
    <source>
        <dbReference type="EMBL" id="MFD1464714.1"/>
    </source>
</evidence>
<evidence type="ECO:0000313" key="5">
    <source>
        <dbReference type="Proteomes" id="UP001597244"/>
    </source>
</evidence>
<dbReference type="GO" id="GO:0005524">
    <property type="term" value="F:ATP binding"/>
    <property type="evidence" value="ECO:0007669"/>
    <property type="project" value="UniProtKB-KW"/>
</dbReference>
<dbReference type="SMART" id="SM00382">
    <property type="entry name" value="AAA"/>
    <property type="match status" value="1"/>
</dbReference>
<comment type="caution">
    <text evidence="4">The sequence shown here is derived from an EMBL/GenBank/DDBJ whole genome shotgun (WGS) entry which is preliminary data.</text>
</comment>
<dbReference type="Pfam" id="PF00005">
    <property type="entry name" value="ABC_tran"/>
    <property type="match status" value="1"/>
</dbReference>
<dbReference type="InterPro" id="IPR003593">
    <property type="entry name" value="AAA+_ATPase"/>
</dbReference>
<dbReference type="InterPro" id="IPR015854">
    <property type="entry name" value="ABC_transpr_LolD-like"/>
</dbReference>
<reference evidence="5" key="1">
    <citation type="journal article" date="2019" name="Int. J. Syst. Evol. Microbiol.">
        <title>The Global Catalogue of Microorganisms (GCM) 10K type strain sequencing project: providing services to taxonomists for standard genome sequencing and annotation.</title>
        <authorList>
            <consortium name="The Broad Institute Genomics Platform"/>
            <consortium name="The Broad Institute Genome Sequencing Center for Infectious Disease"/>
            <person name="Wu L."/>
            <person name="Ma J."/>
        </authorList>
    </citation>
    <scope>NUCLEOTIDE SEQUENCE [LARGE SCALE GENOMIC DNA]</scope>
    <source>
        <strain evidence="5">CCM 8951</strain>
    </source>
</reference>